<accession>G9NJ14</accession>
<dbReference type="EMBL" id="ABDG02000017">
    <property type="protein sequence ID" value="EHK48891.1"/>
    <property type="molecule type" value="Genomic_DNA"/>
</dbReference>
<dbReference type="KEGG" id="tatv:25782581"/>
<evidence type="ECO:0000313" key="1">
    <source>
        <dbReference type="EMBL" id="EHK48891.1"/>
    </source>
</evidence>
<organism evidence="1 2">
    <name type="scientific">Hypocrea atroviridis (strain ATCC 20476 / IMI 206040)</name>
    <name type="common">Trichoderma atroviride</name>
    <dbReference type="NCBI Taxonomy" id="452589"/>
    <lineage>
        <taxon>Eukaryota</taxon>
        <taxon>Fungi</taxon>
        <taxon>Dikarya</taxon>
        <taxon>Ascomycota</taxon>
        <taxon>Pezizomycotina</taxon>
        <taxon>Sordariomycetes</taxon>
        <taxon>Hypocreomycetidae</taxon>
        <taxon>Hypocreales</taxon>
        <taxon>Hypocreaceae</taxon>
        <taxon>Trichoderma</taxon>
    </lineage>
</organism>
<gene>
    <name evidence="1" type="ORF">TRIATDRAFT_304767</name>
</gene>
<reference evidence="1 2" key="1">
    <citation type="journal article" date="2011" name="Genome Biol.">
        <title>Comparative genome sequence analysis underscores mycoparasitism as the ancestral life style of Trichoderma.</title>
        <authorList>
            <person name="Kubicek C.P."/>
            <person name="Herrera-Estrella A."/>
            <person name="Seidl-Seiboth V."/>
            <person name="Martinez D.A."/>
            <person name="Druzhinina I.S."/>
            <person name="Thon M."/>
            <person name="Zeilinger S."/>
            <person name="Casas-Flores S."/>
            <person name="Horwitz B.A."/>
            <person name="Mukherjee P.K."/>
            <person name="Mukherjee M."/>
            <person name="Kredics L."/>
            <person name="Alcaraz L.D."/>
            <person name="Aerts A."/>
            <person name="Antal Z."/>
            <person name="Atanasova L."/>
            <person name="Cervantes-Badillo M.G."/>
            <person name="Challacombe J."/>
            <person name="Chertkov O."/>
            <person name="McCluskey K."/>
            <person name="Coulpier F."/>
            <person name="Deshpande N."/>
            <person name="von Doehren H."/>
            <person name="Ebbole D.J."/>
            <person name="Esquivel-Naranjo E.U."/>
            <person name="Fekete E."/>
            <person name="Flipphi M."/>
            <person name="Glaser F."/>
            <person name="Gomez-Rodriguez E.Y."/>
            <person name="Gruber S."/>
            <person name="Han C."/>
            <person name="Henrissat B."/>
            <person name="Hermosa R."/>
            <person name="Hernandez-Onate M."/>
            <person name="Karaffa L."/>
            <person name="Kosti I."/>
            <person name="Le Crom S."/>
            <person name="Lindquist E."/>
            <person name="Lucas S."/>
            <person name="Luebeck M."/>
            <person name="Luebeck P.S."/>
            <person name="Margeot A."/>
            <person name="Metz B."/>
            <person name="Misra M."/>
            <person name="Nevalainen H."/>
            <person name="Omann M."/>
            <person name="Packer N."/>
            <person name="Perrone G."/>
            <person name="Uresti-Rivera E.E."/>
            <person name="Salamov A."/>
            <person name="Schmoll M."/>
            <person name="Seiboth B."/>
            <person name="Shapiro H."/>
            <person name="Sukno S."/>
            <person name="Tamayo-Ramos J.A."/>
            <person name="Tisch D."/>
            <person name="Wiest A."/>
            <person name="Wilkinson H.H."/>
            <person name="Zhang M."/>
            <person name="Coutinho P.M."/>
            <person name="Kenerley C.M."/>
            <person name="Monte E."/>
            <person name="Baker S.E."/>
            <person name="Grigoriev I.V."/>
        </authorList>
    </citation>
    <scope>NUCLEOTIDE SEQUENCE [LARGE SCALE GENOMIC DNA]</scope>
    <source>
        <strain evidence="2">ATCC 20476 / IMI 206040</strain>
    </source>
</reference>
<evidence type="ECO:0000313" key="2">
    <source>
        <dbReference type="Proteomes" id="UP000005426"/>
    </source>
</evidence>
<keyword evidence="2" id="KW-1185">Reference proteome</keyword>
<dbReference type="Proteomes" id="UP000005426">
    <property type="component" value="Unassembled WGS sequence"/>
</dbReference>
<dbReference type="AlphaFoldDB" id="G9NJ14"/>
<proteinExistence type="predicted"/>
<protein>
    <submittedName>
        <fullName evidence="1">Uncharacterized protein</fullName>
    </submittedName>
</protein>
<sequence length="115" mass="12756">MEAPLAAVHGSQLRGAWPLDLAKDDVVWLSLSVPRLEANTTLDSYMPTWQFAAIAPHQPVLFLAISSRRCTPYHFVLCGFPGPRLGVHDVLISPTSCFKLPLRASASSNTWLRHY</sequence>
<dbReference type="RefSeq" id="XP_013947057.1">
    <property type="nucleotide sequence ID" value="XM_014091582.1"/>
</dbReference>
<comment type="caution">
    <text evidence="1">The sequence shown here is derived from an EMBL/GenBank/DDBJ whole genome shotgun (WGS) entry which is preliminary data.</text>
</comment>
<dbReference type="GeneID" id="25782581"/>
<dbReference type="HOGENOM" id="CLU_2109370_0_0_1"/>
<name>G9NJ14_HYPAI</name>